<evidence type="ECO:0000313" key="3">
    <source>
        <dbReference type="Proteomes" id="UP000237631"/>
    </source>
</evidence>
<proteinExistence type="predicted"/>
<evidence type="ECO:0000313" key="2">
    <source>
        <dbReference type="EMBL" id="PPJ57784.1"/>
    </source>
</evidence>
<feature type="region of interest" description="Disordered" evidence="1">
    <location>
        <begin position="49"/>
        <end position="98"/>
    </location>
</feature>
<feature type="region of interest" description="Disordered" evidence="1">
    <location>
        <begin position="1"/>
        <end position="20"/>
    </location>
</feature>
<accession>A0A2S6CDH4</accession>
<keyword evidence="3" id="KW-1185">Reference proteome</keyword>
<dbReference type="AlphaFoldDB" id="A0A2S6CDH4"/>
<name>A0A2S6CDH4_9PEZI</name>
<protein>
    <submittedName>
        <fullName evidence="2">Uncharacterized protein</fullName>
    </submittedName>
</protein>
<dbReference type="EMBL" id="PNEN01000488">
    <property type="protein sequence ID" value="PPJ57784.1"/>
    <property type="molecule type" value="Genomic_DNA"/>
</dbReference>
<dbReference type="STRING" id="357750.A0A2S6CDH4"/>
<dbReference type="OrthoDB" id="3912677at2759"/>
<gene>
    <name evidence="2" type="ORF">CBER1_00112</name>
</gene>
<reference evidence="3" key="1">
    <citation type="journal article" date="2017" name="bioRxiv">
        <title>Conservation of a gene cluster reveals novel cercosporin biosynthetic mechanisms and extends production to the genus Colletotrichum.</title>
        <authorList>
            <person name="de Jonge R."/>
            <person name="Ebert M.K."/>
            <person name="Huitt-Roehl C.R."/>
            <person name="Pal P."/>
            <person name="Suttle J.C."/>
            <person name="Spanner R.E."/>
            <person name="Neubauer J.D."/>
            <person name="Jurick W.M.II."/>
            <person name="Stott K.A."/>
            <person name="Secor G.A."/>
            <person name="Thomma B.P.H.J."/>
            <person name="Van de Peer Y."/>
            <person name="Townsend C.A."/>
            <person name="Bolton M.D."/>
        </authorList>
    </citation>
    <scope>NUCLEOTIDE SEQUENCE [LARGE SCALE GENOMIC DNA]</scope>
    <source>
        <strain evidence="3">CBS538.71</strain>
    </source>
</reference>
<sequence length="320" mass="34709">MAEPQHQYGLVPAQDHDPRVGHAVVRRKPLPRTSTDAAGGEILLSAKLCPHGHDEGGPSEPLYLPQDDNIGSASDDRSSGPVMVSKNDSSGLLIDTHTPPVLLPGPETYLTNGTHGIDTFTWRVQTYLSRSAGQNFTRFSEERSVGTLAENDIDVFFNHIVWRPNGTAPEHLAGPENQANLIRAVQTLYNKYVCLVIDMKFRQPVNRNGSTSDNNNDMVHGMMQIQRSRLKVNAASKLALQIMLGVMTALGVGAWCLTNLRGTLPRNPCSIASTMALLAGSDLCDGPDPLIPGNALLLSKRESECLGSSIRTVRRRLSSA</sequence>
<evidence type="ECO:0000256" key="1">
    <source>
        <dbReference type="SAM" id="MobiDB-lite"/>
    </source>
</evidence>
<organism evidence="2 3">
    <name type="scientific">Cercospora berteroae</name>
    <dbReference type="NCBI Taxonomy" id="357750"/>
    <lineage>
        <taxon>Eukaryota</taxon>
        <taxon>Fungi</taxon>
        <taxon>Dikarya</taxon>
        <taxon>Ascomycota</taxon>
        <taxon>Pezizomycotina</taxon>
        <taxon>Dothideomycetes</taxon>
        <taxon>Dothideomycetidae</taxon>
        <taxon>Mycosphaerellales</taxon>
        <taxon>Mycosphaerellaceae</taxon>
        <taxon>Cercospora</taxon>
    </lineage>
</organism>
<dbReference type="Proteomes" id="UP000237631">
    <property type="component" value="Unassembled WGS sequence"/>
</dbReference>
<comment type="caution">
    <text evidence="2">The sequence shown here is derived from an EMBL/GenBank/DDBJ whole genome shotgun (WGS) entry which is preliminary data.</text>
</comment>